<reference evidence="11" key="1">
    <citation type="submission" date="2017-02" db="UniProtKB">
        <authorList>
            <consortium name="WormBaseParasite"/>
        </authorList>
    </citation>
    <scope>IDENTIFICATION</scope>
</reference>
<dbReference type="InterPro" id="IPR023093">
    <property type="entry name" value="ScpA-like_C"/>
</dbReference>
<dbReference type="PANTHER" id="PTHR12585">
    <property type="entry name" value="SCC1 / RAD21 FAMILY MEMBER"/>
    <property type="match status" value="1"/>
</dbReference>
<comment type="subcellular location">
    <subcellularLocation>
        <location evidence="2">Chromosome</location>
    </subcellularLocation>
    <subcellularLocation>
        <location evidence="1">Nucleus</location>
    </subcellularLocation>
</comment>
<evidence type="ECO:0000256" key="2">
    <source>
        <dbReference type="ARBA" id="ARBA00004286"/>
    </source>
</evidence>
<keyword evidence="10" id="KW-1185">Reference proteome</keyword>
<evidence type="ECO:0000313" key="11">
    <source>
        <dbReference type="WBParaSite" id="EVEC_0000144001-mRNA-1"/>
    </source>
</evidence>
<proteinExistence type="inferred from homology"/>
<evidence type="ECO:0000256" key="6">
    <source>
        <dbReference type="SAM" id="MobiDB-lite"/>
    </source>
</evidence>
<evidence type="ECO:0000256" key="5">
    <source>
        <dbReference type="ARBA" id="ARBA00023242"/>
    </source>
</evidence>
<dbReference type="InterPro" id="IPR006910">
    <property type="entry name" value="Rad21_Rec8_N"/>
</dbReference>
<dbReference type="GO" id="GO:0003682">
    <property type="term" value="F:chromatin binding"/>
    <property type="evidence" value="ECO:0007669"/>
    <property type="project" value="TreeGrafter"/>
</dbReference>
<dbReference type="WBParaSite" id="EVEC_0000144001-mRNA-1">
    <property type="protein sequence ID" value="EVEC_0000144001-mRNA-1"/>
    <property type="gene ID" value="EVEC_0000144001"/>
</dbReference>
<feature type="compositionally biased region" description="Acidic residues" evidence="6">
    <location>
        <begin position="501"/>
        <end position="511"/>
    </location>
</feature>
<dbReference type="SUPFAM" id="SSF46785">
    <property type="entry name" value="Winged helix' DNA-binding domain"/>
    <property type="match status" value="1"/>
</dbReference>
<evidence type="ECO:0000313" key="9">
    <source>
        <dbReference type="EMBL" id="VDD86005.1"/>
    </source>
</evidence>
<evidence type="ECO:0000259" key="8">
    <source>
        <dbReference type="Pfam" id="PF04825"/>
    </source>
</evidence>
<evidence type="ECO:0000313" key="10">
    <source>
        <dbReference type="Proteomes" id="UP000274131"/>
    </source>
</evidence>
<reference evidence="9 10" key="2">
    <citation type="submission" date="2018-10" db="EMBL/GenBank/DDBJ databases">
        <authorList>
            <consortium name="Pathogen Informatics"/>
        </authorList>
    </citation>
    <scope>NUCLEOTIDE SEQUENCE [LARGE SCALE GENOMIC DNA]</scope>
</reference>
<keyword evidence="5" id="KW-0539">Nucleus</keyword>
<organism evidence="11">
    <name type="scientific">Enterobius vermicularis</name>
    <name type="common">Human pinworm</name>
    <dbReference type="NCBI Taxonomy" id="51028"/>
    <lineage>
        <taxon>Eukaryota</taxon>
        <taxon>Metazoa</taxon>
        <taxon>Ecdysozoa</taxon>
        <taxon>Nematoda</taxon>
        <taxon>Chromadorea</taxon>
        <taxon>Rhabditida</taxon>
        <taxon>Spirurina</taxon>
        <taxon>Oxyuridomorpha</taxon>
        <taxon>Oxyuroidea</taxon>
        <taxon>Oxyuridae</taxon>
        <taxon>Enterobius</taxon>
    </lineage>
</organism>
<sequence>MFYAQFVLSKKGPLAKIWLAAHWEKKLSKAQIYETNVQDAVDEILKPKVKMALRTTGHLLLGIVRIYSRKAKYLLADCNEAFLKLKMAFRPGQADISEDGHQMDSSAINLPEVFHDFDAALPDFNELDFDSHMHINQSRIDDITLKEDVIPESSDMGFGGDFGVDDFGESLLGFVSDAEVEGARERVSDALGDLNLASKSITLEEDSLNKGIDGKSADIDLGENLAIPDAVDDFGDFGADNMLDDVVFNENELTKGLDAMEAPGAEHDFPVEADEIGGGAVSGLQIAPSANGVVMSESFTLEPLDAAAIAMAGMEKTVRPKKKRRLIVDEQKNISGDEMKANMADYRDTLQPLDLAPPTRRLMRLREMSSAEKLYSNPGCSALRSPEILKLYRSHLVLRARTASAVLNDDIRRDLEMIDHVDVNIEPEGSIASGCMEDRGEDFDDIGGGLSPVASPVPMEPIAEEEAGSAMADDLLNSTAKDPFSGPERKRERRSRVDRTTDDDETTAEGEDDHKWSKRTQNVLNSICSKIKASPDAEIVMSDLLTKNSTRKTAAQKFYTLLVLKKWQAIEVHQQEPFGDISITAGPNTAGTVAS</sequence>
<keyword evidence="4" id="KW-0158">Chromosome</keyword>
<feature type="region of interest" description="Disordered" evidence="6">
    <location>
        <begin position="477"/>
        <end position="514"/>
    </location>
</feature>
<dbReference type="CDD" id="cd21792">
    <property type="entry name" value="Rad21_Rec8_M_NXP1-like"/>
    <property type="match status" value="1"/>
</dbReference>
<evidence type="ECO:0000256" key="1">
    <source>
        <dbReference type="ARBA" id="ARBA00004123"/>
    </source>
</evidence>
<evidence type="ECO:0000256" key="4">
    <source>
        <dbReference type="ARBA" id="ARBA00022454"/>
    </source>
</evidence>
<dbReference type="InterPro" id="IPR039781">
    <property type="entry name" value="Rad21/Rec8-like"/>
</dbReference>
<dbReference type="GO" id="GO:0005634">
    <property type="term" value="C:nucleus"/>
    <property type="evidence" value="ECO:0007669"/>
    <property type="project" value="UniProtKB-SubCell"/>
</dbReference>
<comment type="similarity">
    <text evidence="3">Belongs to the rad21 family.</text>
</comment>
<dbReference type="Gene3D" id="1.10.10.580">
    <property type="entry name" value="Structural maintenance of chromosome 1. Chain E"/>
    <property type="match status" value="1"/>
</dbReference>
<dbReference type="EMBL" id="UXUI01007175">
    <property type="protein sequence ID" value="VDD86005.1"/>
    <property type="molecule type" value="Genomic_DNA"/>
</dbReference>
<feature type="compositionally biased region" description="Basic and acidic residues" evidence="6">
    <location>
        <begin position="487"/>
        <end position="500"/>
    </location>
</feature>
<dbReference type="PANTHER" id="PTHR12585:SF69">
    <property type="entry name" value="FI11703P"/>
    <property type="match status" value="1"/>
</dbReference>
<dbReference type="GO" id="GO:1990414">
    <property type="term" value="P:replication-born double-strand break repair via sister chromatid exchange"/>
    <property type="evidence" value="ECO:0007669"/>
    <property type="project" value="TreeGrafter"/>
</dbReference>
<dbReference type="STRING" id="51028.A0A0N4UVH2"/>
<feature type="domain" description="Rad21/Rec8-like protein C-terminal eukaryotic" evidence="7">
    <location>
        <begin position="537"/>
        <end position="588"/>
    </location>
</feature>
<dbReference type="InterPro" id="IPR049589">
    <property type="entry name" value="NXP1_M-like"/>
</dbReference>
<protein>
    <submittedName>
        <fullName evidence="11">Rad21_Rec8_N domain-containing protein</fullName>
    </submittedName>
</protein>
<dbReference type="InterPro" id="IPR006909">
    <property type="entry name" value="Rad21/Rec8_C_eu"/>
</dbReference>
<dbReference type="InterPro" id="IPR036390">
    <property type="entry name" value="WH_DNA-bd_sf"/>
</dbReference>
<dbReference type="GO" id="GO:0008278">
    <property type="term" value="C:cohesin complex"/>
    <property type="evidence" value="ECO:0007669"/>
    <property type="project" value="InterPro"/>
</dbReference>
<dbReference type="Pfam" id="PF04825">
    <property type="entry name" value="Rad21_Rec8_N"/>
    <property type="match status" value="1"/>
</dbReference>
<gene>
    <name evidence="9" type="ORF">EVEC_LOCUS1148</name>
</gene>
<dbReference type="AlphaFoldDB" id="A0A0N4UVH2"/>
<dbReference type="Proteomes" id="UP000274131">
    <property type="component" value="Unassembled WGS sequence"/>
</dbReference>
<accession>A0A0N4UVH2</accession>
<dbReference type="OrthoDB" id="10071381at2759"/>
<evidence type="ECO:0000256" key="3">
    <source>
        <dbReference type="ARBA" id="ARBA00009870"/>
    </source>
</evidence>
<name>A0A0N4UVH2_ENTVE</name>
<feature type="domain" description="Rad21/Rec8-like protein N-terminal" evidence="8">
    <location>
        <begin position="1"/>
        <end position="102"/>
    </location>
</feature>
<dbReference type="Pfam" id="PF04824">
    <property type="entry name" value="Rad21_Rec8"/>
    <property type="match status" value="1"/>
</dbReference>
<evidence type="ECO:0000259" key="7">
    <source>
        <dbReference type="Pfam" id="PF04824"/>
    </source>
</evidence>
<dbReference type="GO" id="GO:0007062">
    <property type="term" value="P:sister chromatid cohesion"/>
    <property type="evidence" value="ECO:0007669"/>
    <property type="project" value="InterPro"/>
</dbReference>